<keyword evidence="7" id="KW-1185">Reference proteome</keyword>
<feature type="region of interest" description="Disordered" evidence="3">
    <location>
        <begin position="163"/>
        <end position="236"/>
    </location>
</feature>
<feature type="compositionally biased region" description="Basic and acidic residues" evidence="3">
    <location>
        <begin position="1023"/>
        <end position="1138"/>
    </location>
</feature>
<evidence type="ECO:0000256" key="1">
    <source>
        <dbReference type="ARBA" id="ARBA00022884"/>
    </source>
</evidence>
<gene>
    <name evidence="6" type="ORF">CYNAS_LOCUS6647</name>
</gene>
<dbReference type="SUPFAM" id="SSF48464">
    <property type="entry name" value="ENTH/VHS domain"/>
    <property type="match status" value="1"/>
</dbReference>
<proteinExistence type="predicted"/>
<dbReference type="PROSITE" id="PS51391">
    <property type="entry name" value="CID"/>
    <property type="match status" value="1"/>
</dbReference>
<feature type="region of interest" description="Disordered" evidence="3">
    <location>
        <begin position="550"/>
        <end position="605"/>
    </location>
</feature>
<name>A0AA36LZT2_CYLNA</name>
<feature type="compositionally biased region" description="Basic and acidic residues" evidence="3">
    <location>
        <begin position="1176"/>
        <end position="1187"/>
    </location>
</feature>
<dbReference type="PROSITE" id="PS50102">
    <property type="entry name" value="RRM"/>
    <property type="match status" value="1"/>
</dbReference>
<dbReference type="EMBL" id="CATQJL010000112">
    <property type="protein sequence ID" value="CAJ0594664.1"/>
    <property type="molecule type" value="Genomic_DNA"/>
</dbReference>
<feature type="compositionally biased region" description="Gly residues" evidence="3">
    <location>
        <begin position="941"/>
        <end position="967"/>
    </location>
</feature>
<feature type="region of interest" description="Disordered" evidence="3">
    <location>
        <begin position="748"/>
        <end position="787"/>
    </location>
</feature>
<feature type="region of interest" description="Disordered" evidence="3">
    <location>
        <begin position="370"/>
        <end position="390"/>
    </location>
</feature>
<protein>
    <recommendedName>
        <fullName evidence="8">CID domain-containing protein</fullName>
    </recommendedName>
</protein>
<dbReference type="InterPro" id="IPR000504">
    <property type="entry name" value="RRM_dom"/>
</dbReference>
<dbReference type="SMART" id="SM00360">
    <property type="entry name" value="RRM"/>
    <property type="match status" value="1"/>
</dbReference>
<feature type="region of interest" description="Disordered" evidence="3">
    <location>
        <begin position="876"/>
        <end position="1201"/>
    </location>
</feature>
<dbReference type="PANTHER" id="PTHR23140:SF4">
    <property type="entry name" value="PROTEIN CBR-NRD-1"/>
    <property type="match status" value="1"/>
</dbReference>
<evidence type="ECO:0000313" key="6">
    <source>
        <dbReference type="EMBL" id="CAJ0594664.1"/>
    </source>
</evidence>
<dbReference type="SMART" id="SM00582">
    <property type="entry name" value="RPR"/>
    <property type="match status" value="1"/>
</dbReference>
<evidence type="ECO:0000313" key="7">
    <source>
        <dbReference type="Proteomes" id="UP001176961"/>
    </source>
</evidence>
<feature type="compositionally biased region" description="Low complexity" evidence="3">
    <location>
        <begin position="370"/>
        <end position="383"/>
    </location>
</feature>
<dbReference type="InterPro" id="IPR051485">
    <property type="entry name" value="SR-CTD_assoc_factor"/>
</dbReference>
<dbReference type="Proteomes" id="UP001176961">
    <property type="component" value="Unassembled WGS sequence"/>
</dbReference>
<organism evidence="6 7">
    <name type="scientific">Cylicocyclus nassatus</name>
    <name type="common">Nematode worm</name>
    <dbReference type="NCBI Taxonomy" id="53992"/>
    <lineage>
        <taxon>Eukaryota</taxon>
        <taxon>Metazoa</taxon>
        <taxon>Ecdysozoa</taxon>
        <taxon>Nematoda</taxon>
        <taxon>Chromadorea</taxon>
        <taxon>Rhabditida</taxon>
        <taxon>Rhabditina</taxon>
        <taxon>Rhabditomorpha</taxon>
        <taxon>Strongyloidea</taxon>
        <taxon>Strongylidae</taxon>
        <taxon>Cylicocyclus</taxon>
    </lineage>
</organism>
<dbReference type="SUPFAM" id="SSF54928">
    <property type="entry name" value="RNA-binding domain, RBD"/>
    <property type="match status" value="1"/>
</dbReference>
<evidence type="ECO:0000256" key="2">
    <source>
        <dbReference type="PROSITE-ProRule" id="PRU00176"/>
    </source>
</evidence>
<keyword evidence="1 2" id="KW-0694">RNA-binding</keyword>
<feature type="compositionally biased region" description="Polar residues" evidence="3">
    <location>
        <begin position="1155"/>
        <end position="1172"/>
    </location>
</feature>
<evidence type="ECO:0000256" key="3">
    <source>
        <dbReference type="SAM" id="MobiDB-lite"/>
    </source>
</evidence>
<dbReference type="InterPro" id="IPR035979">
    <property type="entry name" value="RBD_domain_sf"/>
</dbReference>
<dbReference type="InterPro" id="IPR008942">
    <property type="entry name" value="ENTH_VHS"/>
</dbReference>
<dbReference type="Pfam" id="PF04818">
    <property type="entry name" value="CID"/>
    <property type="match status" value="1"/>
</dbReference>
<comment type="caution">
    <text evidence="6">The sequence shown here is derived from an EMBL/GenBank/DDBJ whole genome shotgun (WGS) entry which is preliminary data.</text>
</comment>
<evidence type="ECO:0008006" key="8">
    <source>
        <dbReference type="Google" id="ProtNLM"/>
    </source>
</evidence>
<dbReference type="Gene3D" id="3.30.70.330">
    <property type="match status" value="1"/>
</dbReference>
<dbReference type="PANTHER" id="PTHR23140">
    <property type="entry name" value="RNA PROCESSING PROTEIN LD23810P"/>
    <property type="match status" value="1"/>
</dbReference>
<evidence type="ECO:0000259" key="4">
    <source>
        <dbReference type="PROSITE" id="PS50102"/>
    </source>
</evidence>
<feature type="domain" description="CID" evidence="5">
    <location>
        <begin position="1"/>
        <end position="140"/>
    </location>
</feature>
<feature type="region of interest" description="Disordered" evidence="3">
    <location>
        <begin position="294"/>
        <end position="317"/>
    </location>
</feature>
<feature type="compositionally biased region" description="Basic and acidic residues" evidence="3">
    <location>
        <begin position="594"/>
        <end position="605"/>
    </location>
</feature>
<feature type="compositionally biased region" description="Basic and acidic residues" evidence="3">
    <location>
        <begin position="987"/>
        <end position="1016"/>
    </location>
</feature>
<dbReference type="GO" id="GO:0005634">
    <property type="term" value="C:nucleus"/>
    <property type="evidence" value="ECO:0007669"/>
    <property type="project" value="TreeGrafter"/>
</dbReference>
<feature type="compositionally biased region" description="Pro residues" evidence="3">
    <location>
        <begin position="876"/>
        <end position="906"/>
    </location>
</feature>
<accession>A0AA36LZT2</accession>
<feature type="domain" description="RRM" evidence="4">
    <location>
        <begin position="621"/>
        <end position="694"/>
    </location>
</feature>
<feature type="compositionally biased region" description="Pro residues" evidence="3">
    <location>
        <begin position="914"/>
        <end position="931"/>
    </location>
</feature>
<sequence length="1201" mass="130752">MDTEVVKAFNAELTSVYESKPPLSKKKIQDISKAALKAKGYYKHVVFSVEKFLAKCKTEYKIPCLYVIDSIIRTSKHQFKERDVYASRFLKNFSKTLADLLSCPVADQPRVVRTLNLWGANGVYTEDQLAPFKQQCRDMGIDTDIERVERLVKGEDADMSRYGGAYGRVKEKEKKKHHRNSAPESPPHDSSDLGPSTTPPMPPPAHLTNAAAPVGQAPATVSSTNDNEPSDEIPPCGLSERKLLEMMLDANFDFSGAFKNDIVLLRKAHGLIARALDARIRSVGEKPEIKDLLSSQFDYSDEEDDGDENKKAKRPEKVKEVCQEDLLNIARNLIEDPNVIAAFKHMHAERIVALNQIAAQAQQRSLAAAASATANTPTTTASSGLPGSTTPNLSSAAAAAALQGINLPKGLPPGLTLPQGLPAGLPNLATLQGVQGLPSLQNLAGLPSLNLAHLSALNPGNAQQHNQALLNLLANNSLVSKLGNLPNLPFPNARTPVSIAGGIDPAQLAKQQEILQQLASAGGSAALSGVPPPSGLGLLGAAPGQLLGTLPAAPVPMMTDDNDSDKDARKKDRKRSRSRDRGDHKRRRSRSKERKTEKVDRERKKLGLPAIQEGLTTVASKTLWFGRLPVNCSDTDIRTAIASAGEITRVNLISSRACAYVTMSSRKAAYDVLQRLAGDLQIQRKVVKVDWAKGAGMKANELAKYWDSERGLSLIPWNELPSDMERFCEGSYLDVETLPPEKRSLLTDTGAKVTTPSSNAAPTKTDTSSPHSPQTTMHASPIKSLVPDSPAVLQPVHHAPPQAVPPPSSFPPFMGSSHTGHGGHSFMGPPPQMVPPPGFGMRLPMPPALPSGMPPGMPGQMFGMPPGGPGSMVMPPPVHPPGGMPPPSSMPPQPSMQPPASMPPAMPGVSGMPRPGPPVPPGGGGPPPGPPSNFGSQPMRGGFGGPGLGGFRGGRGGGFGGRGGGGFHGDRPFNREGPPNMPPARGMNDDRRDMDRDGRRPWNDRSDRGNFRDGPPRRPWNNDGRDGRGREFDRDRRRDDNRGDKRRSRWGDSDDRGPDRWEGRDRRRSERDERDRNLGDRNRERDRHRENDRDRERDRETDRRRDREREERNDRGRRERDDRDRHRSKERESPRYDEPVQSQSNPKNGSEEAMVTSTTDVESNTTQQNNPADSAEDQRKAIAKEDQMLDNALENPPPATA</sequence>
<dbReference type="InterPro" id="IPR006569">
    <property type="entry name" value="CID_dom"/>
</dbReference>
<dbReference type="Gene3D" id="1.25.40.90">
    <property type="match status" value="1"/>
</dbReference>
<feature type="compositionally biased region" description="Basic residues" evidence="3">
    <location>
        <begin position="571"/>
        <end position="593"/>
    </location>
</feature>
<reference evidence="6" key="1">
    <citation type="submission" date="2023-07" db="EMBL/GenBank/DDBJ databases">
        <authorList>
            <consortium name="CYATHOMIX"/>
        </authorList>
    </citation>
    <scope>NUCLEOTIDE SEQUENCE</scope>
    <source>
        <strain evidence="6">N/A</strain>
    </source>
</reference>
<evidence type="ECO:0000259" key="5">
    <source>
        <dbReference type="PROSITE" id="PS51391"/>
    </source>
</evidence>
<dbReference type="CDD" id="cd16983">
    <property type="entry name" value="CID_SCAF8_like"/>
    <property type="match status" value="1"/>
</dbReference>
<dbReference type="AlphaFoldDB" id="A0AA36LZT2"/>
<dbReference type="InterPro" id="IPR012677">
    <property type="entry name" value="Nucleotide-bd_a/b_plait_sf"/>
</dbReference>
<feature type="compositionally biased region" description="Polar residues" evidence="3">
    <location>
        <begin position="752"/>
        <end position="778"/>
    </location>
</feature>
<dbReference type="GO" id="GO:0003723">
    <property type="term" value="F:RNA binding"/>
    <property type="evidence" value="ECO:0007669"/>
    <property type="project" value="UniProtKB-UniRule"/>
</dbReference>